<accession>A0A7S4N6I2</accession>
<dbReference type="AlphaFoldDB" id="A0A7S4N6I2"/>
<organism evidence="1">
    <name type="scientific">Paramoeba aestuarina</name>
    <dbReference type="NCBI Taxonomy" id="180227"/>
    <lineage>
        <taxon>Eukaryota</taxon>
        <taxon>Amoebozoa</taxon>
        <taxon>Discosea</taxon>
        <taxon>Flabellinia</taxon>
        <taxon>Dactylopodida</taxon>
        <taxon>Paramoebidae</taxon>
        <taxon>Paramoeba</taxon>
    </lineage>
</organism>
<reference evidence="1" key="1">
    <citation type="submission" date="2021-01" db="EMBL/GenBank/DDBJ databases">
        <authorList>
            <person name="Corre E."/>
            <person name="Pelletier E."/>
            <person name="Niang G."/>
            <person name="Scheremetjew M."/>
            <person name="Finn R."/>
            <person name="Kale V."/>
            <person name="Holt S."/>
            <person name="Cochrane G."/>
            <person name="Meng A."/>
            <person name="Brown T."/>
            <person name="Cohen L."/>
        </authorList>
    </citation>
    <scope>NUCLEOTIDE SEQUENCE</scope>
    <source>
        <strain evidence="1">SoJaBio B1-5/56/2</strain>
    </source>
</reference>
<evidence type="ECO:0000313" key="1">
    <source>
        <dbReference type="EMBL" id="CAE2268452.1"/>
    </source>
</evidence>
<proteinExistence type="predicted"/>
<name>A0A7S4N6I2_9EUKA</name>
<gene>
    <name evidence="1" type="ORF">NAES01612_LOCUS1281</name>
</gene>
<sequence length="107" mass="12293">MALDELAKRKQAFIPLVFFPLLLLLRCELLCLRAYPTWLMREVAEEGYAELQSMQDERAKYGVEKSVVMFVLGKGKVCGVPLSLREQSNYGVVPTSQVSWWFCIIVF</sequence>
<protein>
    <submittedName>
        <fullName evidence="1">Uncharacterized protein</fullName>
    </submittedName>
</protein>
<dbReference type="EMBL" id="HBKR01001988">
    <property type="protein sequence ID" value="CAE2268452.1"/>
    <property type="molecule type" value="Transcribed_RNA"/>
</dbReference>